<keyword evidence="8" id="KW-1185">Reference proteome</keyword>
<dbReference type="GO" id="GO:0051537">
    <property type="term" value="F:2 iron, 2 sulfur cluster binding"/>
    <property type="evidence" value="ECO:0007669"/>
    <property type="project" value="UniProtKB-KW"/>
</dbReference>
<evidence type="ECO:0000256" key="2">
    <source>
        <dbReference type="ARBA" id="ARBA00022723"/>
    </source>
</evidence>
<proteinExistence type="predicted"/>
<dbReference type="AlphaFoldDB" id="A0A1W4XIY0"/>
<evidence type="ECO:0000259" key="7">
    <source>
        <dbReference type="SMART" id="SM00704"/>
    </source>
</evidence>
<dbReference type="PANTHER" id="PTHR46491">
    <property type="entry name" value="CDGSH IRON SULFUR DOMAIN PROTEIN HOMOLOG"/>
    <property type="match status" value="1"/>
</dbReference>
<dbReference type="SMART" id="SM00704">
    <property type="entry name" value="ZnF_CDGSH"/>
    <property type="match status" value="2"/>
</dbReference>
<gene>
    <name evidence="9" type="primary">LOC108744580</name>
</gene>
<dbReference type="KEGG" id="apln:108744580"/>
<dbReference type="Pfam" id="PF09360">
    <property type="entry name" value="zf-CDGSH"/>
    <property type="match status" value="2"/>
</dbReference>
<keyword evidence="1" id="KW-0001">2Fe-2S</keyword>
<evidence type="ECO:0000256" key="3">
    <source>
        <dbReference type="ARBA" id="ARBA00023004"/>
    </source>
</evidence>
<dbReference type="InterPro" id="IPR042216">
    <property type="entry name" value="MitoNEET_CISD"/>
</dbReference>
<dbReference type="Proteomes" id="UP000192223">
    <property type="component" value="Unplaced"/>
</dbReference>
<dbReference type="GO" id="GO:0005739">
    <property type="term" value="C:mitochondrion"/>
    <property type="evidence" value="ECO:0007669"/>
    <property type="project" value="TreeGrafter"/>
</dbReference>
<dbReference type="FunCoup" id="A0A1W4XIY0">
    <property type="interactions" value="233"/>
</dbReference>
<keyword evidence="6" id="KW-0812">Transmembrane</keyword>
<organism evidence="8 9">
    <name type="scientific">Agrilus planipennis</name>
    <name type="common">Emerald ash borer</name>
    <name type="synonym">Agrilus marcopoli</name>
    <dbReference type="NCBI Taxonomy" id="224129"/>
    <lineage>
        <taxon>Eukaryota</taxon>
        <taxon>Metazoa</taxon>
        <taxon>Ecdysozoa</taxon>
        <taxon>Arthropoda</taxon>
        <taxon>Hexapoda</taxon>
        <taxon>Insecta</taxon>
        <taxon>Pterygota</taxon>
        <taxon>Neoptera</taxon>
        <taxon>Endopterygota</taxon>
        <taxon>Coleoptera</taxon>
        <taxon>Polyphaga</taxon>
        <taxon>Elateriformia</taxon>
        <taxon>Buprestoidea</taxon>
        <taxon>Buprestidae</taxon>
        <taxon>Agrilinae</taxon>
        <taxon>Agrilus</taxon>
    </lineage>
</organism>
<dbReference type="InParanoid" id="A0A1W4XIY0"/>
<feature type="domain" description="Iron-binding zinc finger CDGSH type" evidence="7">
    <location>
        <begin position="80"/>
        <end position="117"/>
    </location>
</feature>
<dbReference type="GO" id="GO:0046872">
    <property type="term" value="F:metal ion binding"/>
    <property type="evidence" value="ECO:0007669"/>
    <property type="project" value="UniProtKB-KW"/>
</dbReference>
<dbReference type="InterPro" id="IPR018967">
    <property type="entry name" value="FeS-contain_CDGSH-typ"/>
</dbReference>
<dbReference type="OrthoDB" id="15717at2759"/>
<dbReference type="InterPro" id="IPR052950">
    <property type="entry name" value="CISD"/>
</dbReference>
<feature type="domain" description="Iron-binding zinc finger CDGSH type" evidence="7">
    <location>
        <begin position="120"/>
        <end position="157"/>
    </location>
</feature>
<evidence type="ECO:0000313" key="8">
    <source>
        <dbReference type="Proteomes" id="UP000192223"/>
    </source>
</evidence>
<keyword evidence="2" id="KW-0479">Metal-binding</keyword>
<keyword evidence="6" id="KW-1133">Transmembrane helix</keyword>
<feature type="transmembrane region" description="Helical" evidence="6">
    <location>
        <begin position="6"/>
        <end position="29"/>
    </location>
</feature>
<keyword evidence="6" id="KW-0472">Membrane</keyword>
<reference evidence="9" key="1">
    <citation type="submission" date="2025-08" db="UniProtKB">
        <authorList>
            <consortium name="RefSeq"/>
        </authorList>
    </citation>
    <scope>IDENTIFICATION</scope>
    <source>
        <tissue evidence="9">Entire body</tissue>
    </source>
</reference>
<accession>A0A1W4XIY0</accession>
<dbReference type="STRING" id="224129.A0A1W4XIY0"/>
<sequence>MCLLTVFLNNFSTFFNNSLIVISKMISIYNMKLIIKQKRLVNLIQMTKYSDKKAPGIPQNPLENVITAHLQSENGVVYEKKPFKIKLEAGNNYFWCLCGRSKSQPLCDGTHKDIFLKVKQRPIRFQVTESKEYWLCNCKQTNHRPFCDATHKSKVVQDATPIIRS</sequence>
<keyword evidence="4" id="KW-0411">Iron-sulfur</keyword>
<dbReference type="GeneID" id="108744580"/>
<dbReference type="PANTHER" id="PTHR46491:SF3">
    <property type="entry name" value="CDGSH IRON-SULFUR DOMAIN-CONTAINING PROTEIN 3, MITOCHONDRIAL"/>
    <property type="match status" value="1"/>
</dbReference>
<evidence type="ECO:0000313" key="9">
    <source>
        <dbReference type="RefSeq" id="XP_018335934.1"/>
    </source>
</evidence>
<dbReference type="Gene3D" id="3.40.5.90">
    <property type="entry name" value="CDGSH iron-sulfur domain, mitoNEET-type"/>
    <property type="match status" value="2"/>
</dbReference>
<comment type="cofactor">
    <cofactor evidence="5">
        <name>[2Fe-2S] cluster</name>
        <dbReference type="ChEBI" id="CHEBI:190135"/>
    </cofactor>
</comment>
<evidence type="ECO:0000256" key="6">
    <source>
        <dbReference type="SAM" id="Phobius"/>
    </source>
</evidence>
<evidence type="ECO:0000256" key="1">
    <source>
        <dbReference type="ARBA" id="ARBA00022714"/>
    </source>
</evidence>
<name>A0A1W4XIY0_AGRPL</name>
<evidence type="ECO:0000256" key="4">
    <source>
        <dbReference type="ARBA" id="ARBA00023014"/>
    </source>
</evidence>
<dbReference type="RefSeq" id="XP_018335934.1">
    <property type="nucleotide sequence ID" value="XM_018480432.1"/>
</dbReference>
<protein>
    <submittedName>
        <fullName evidence="9">Uncharacterized protein LOC108744580</fullName>
    </submittedName>
</protein>
<keyword evidence="3" id="KW-0408">Iron</keyword>
<evidence type="ECO:0000256" key="5">
    <source>
        <dbReference type="ARBA" id="ARBA00034078"/>
    </source>
</evidence>